<dbReference type="PANTHER" id="PTHR43884">
    <property type="entry name" value="ACYL-COA DEHYDROGENASE"/>
    <property type="match status" value="1"/>
</dbReference>
<dbReference type="RefSeq" id="WP_007624878.1">
    <property type="nucleotide sequence ID" value="NZ_BANX01000038.1"/>
</dbReference>
<organism evidence="10 11">
    <name type="scientific">Gordonia soli NBRC 108243</name>
    <dbReference type="NCBI Taxonomy" id="1223545"/>
    <lineage>
        <taxon>Bacteria</taxon>
        <taxon>Bacillati</taxon>
        <taxon>Actinomycetota</taxon>
        <taxon>Actinomycetes</taxon>
        <taxon>Mycobacteriales</taxon>
        <taxon>Gordoniaceae</taxon>
        <taxon>Gordonia</taxon>
    </lineage>
</organism>
<keyword evidence="5 6" id="KW-0560">Oxidoreductase</keyword>
<name>M0QPP9_9ACTN</name>
<reference evidence="10 11" key="1">
    <citation type="submission" date="2013-01" db="EMBL/GenBank/DDBJ databases">
        <title>Whole genome shotgun sequence of Gordonia soli NBRC 108243.</title>
        <authorList>
            <person name="Isaki-Nakamura S."/>
            <person name="Hosoyama A."/>
            <person name="Tsuchikane K."/>
            <person name="Ando Y."/>
            <person name="Baba S."/>
            <person name="Ohji S."/>
            <person name="Hamada M."/>
            <person name="Tamura T."/>
            <person name="Yamazoe A."/>
            <person name="Yamazaki S."/>
            <person name="Fujita N."/>
        </authorList>
    </citation>
    <scope>NUCLEOTIDE SEQUENCE [LARGE SCALE GENOMIC DNA]</scope>
    <source>
        <strain evidence="10 11">NBRC 108243</strain>
    </source>
</reference>
<gene>
    <name evidence="10" type="ORF">GS4_38_00720</name>
</gene>
<dbReference type="InterPro" id="IPR006091">
    <property type="entry name" value="Acyl-CoA_Oxase/DH_mid-dom"/>
</dbReference>
<feature type="domain" description="Acyl-CoA dehydrogenase/oxidase N-terminal" evidence="9">
    <location>
        <begin position="18"/>
        <end position="95"/>
    </location>
</feature>
<dbReference type="InterPro" id="IPR036250">
    <property type="entry name" value="AcylCo_DH-like_C"/>
</dbReference>
<keyword evidence="11" id="KW-1185">Reference proteome</keyword>
<evidence type="ECO:0000256" key="5">
    <source>
        <dbReference type="ARBA" id="ARBA00023002"/>
    </source>
</evidence>
<comment type="caution">
    <text evidence="10">The sequence shown here is derived from an EMBL/GenBank/DDBJ whole genome shotgun (WGS) entry which is preliminary data.</text>
</comment>
<accession>M0QPP9</accession>
<evidence type="ECO:0000313" key="11">
    <source>
        <dbReference type="Proteomes" id="UP000011666"/>
    </source>
</evidence>
<protein>
    <submittedName>
        <fullName evidence="10">Putative acyl-CoA dehydrogenase</fullName>
    </submittedName>
</protein>
<dbReference type="InterPro" id="IPR013786">
    <property type="entry name" value="AcylCoA_DH/ox_N"/>
</dbReference>
<dbReference type="GO" id="GO:0050660">
    <property type="term" value="F:flavin adenine dinucleotide binding"/>
    <property type="evidence" value="ECO:0007669"/>
    <property type="project" value="InterPro"/>
</dbReference>
<dbReference type="EMBL" id="BANX01000038">
    <property type="protein sequence ID" value="GAC70665.1"/>
    <property type="molecule type" value="Genomic_DNA"/>
</dbReference>
<dbReference type="SUPFAM" id="SSF47203">
    <property type="entry name" value="Acyl-CoA dehydrogenase C-terminal domain-like"/>
    <property type="match status" value="1"/>
</dbReference>
<dbReference type="InterPro" id="IPR046373">
    <property type="entry name" value="Acyl-CoA_Oxase/DH_mid-dom_sf"/>
</dbReference>
<dbReference type="Gene3D" id="2.40.110.10">
    <property type="entry name" value="Butyryl-CoA Dehydrogenase, subunit A, domain 2"/>
    <property type="match status" value="1"/>
</dbReference>
<keyword evidence="4 6" id="KW-0274">FAD</keyword>
<comment type="similarity">
    <text evidence="2 6">Belongs to the acyl-CoA dehydrogenase family.</text>
</comment>
<dbReference type="Pfam" id="PF02771">
    <property type="entry name" value="Acyl-CoA_dh_N"/>
    <property type="match status" value="1"/>
</dbReference>
<dbReference type="Pfam" id="PF00441">
    <property type="entry name" value="Acyl-CoA_dh_1"/>
    <property type="match status" value="1"/>
</dbReference>
<dbReference type="GO" id="GO:0003995">
    <property type="term" value="F:acyl-CoA dehydrogenase activity"/>
    <property type="evidence" value="ECO:0007669"/>
    <property type="project" value="TreeGrafter"/>
</dbReference>
<dbReference type="Gene3D" id="1.20.140.10">
    <property type="entry name" value="Butyryl-CoA Dehydrogenase, subunit A, domain 3"/>
    <property type="match status" value="1"/>
</dbReference>
<evidence type="ECO:0000256" key="2">
    <source>
        <dbReference type="ARBA" id="ARBA00009347"/>
    </source>
</evidence>
<dbReference type="Proteomes" id="UP000011666">
    <property type="component" value="Unassembled WGS sequence"/>
</dbReference>
<sequence length="394" mass="41985">MTTVVRPLDAALDLAREVTPELAELADPIDRGTEAPVKAYALIRESGLLSAMIPRERGGLGLDFGDYTVLLAELGAANGAIALGFNMHNVAIGSLFETDGDALGATGVAFRDWVVDEVVDHQRMFASAASEPSTGARLRGISTAYRRDGDDYVLDGHKSFVSLSNVADHYVVTARPADTDTDYEVSHFVVSAGDPGVSFSPEWRGTALSGTSTAQMFLDGTRIPSRRLFLGVEGMSLFKVVREPHWMAAGYLGAYLGLATAVVDFATERLSADERRRSRDTDVQGLGSMVVRLQAARALTLNAARAVADHRSDPSTNALVYAAKHHLGEAAQALAAQSVALVGSAAMAADGPMQRLLREVQFCSIMPAKPADCLDYVGRAQLGANMFDVSNHGW</sequence>
<evidence type="ECO:0000256" key="3">
    <source>
        <dbReference type="ARBA" id="ARBA00022630"/>
    </source>
</evidence>
<dbReference type="AlphaFoldDB" id="M0QPP9"/>
<dbReference type="PIRSF" id="PIRSF016578">
    <property type="entry name" value="HsaA"/>
    <property type="match status" value="1"/>
</dbReference>
<evidence type="ECO:0000259" key="9">
    <source>
        <dbReference type="Pfam" id="PF02771"/>
    </source>
</evidence>
<evidence type="ECO:0000259" key="7">
    <source>
        <dbReference type="Pfam" id="PF00441"/>
    </source>
</evidence>
<evidence type="ECO:0000313" key="10">
    <source>
        <dbReference type="EMBL" id="GAC70665.1"/>
    </source>
</evidence>
<dbReference type="InterPro" id="IPR037069">
    <property type="entry name" value="AcylCoA_DH/ox_N_sf"/>
</dbReference>
<dbReference type="CDD" id="cd00567">
    <property type="entry name" value="ACAD"/>
    <property type="match status" value="1"/>
</dbReference>
<keyword evidence="3 6" id="KW-0285">Flavoprotein</keyword>
<dbReference type="Pfam" id="PF02770">
    <property type="entry name" value="Acyl-CoA_dh_M"/>
    <property type="match status" value="1"/>
</dbReference>
<evidence type="ECO:0000256" key="6">
    <source>
        <dbReference type="RuleBase" id="RU362125"/>
    </source>
</evidence>
<evidence type="ECO:0000259" key="8">
    <source>
        <dbReference type="Pfam" id="PF02770"/>
    </source>
</evidence>
<feature type="domain" description="Acyl-CoA dehydrogenase/oxidase C-terminal" evidence="7">
    <location>
        <begin position="253"/>
        <end position="366"/>
    </location>
</feature>
<dbReference type="SUPFAM" id="SSF56645">
    <property type="entry name" value="Acyl-CoA dehydrogenase NM domain-like"/>
    <property type="match status" value="1"/>
</dbReference>
<evidence type="ECO:0000256" key="4">
    <source>
        <dbReference type="ARBA" id="ARBA00022827"/>
    </source>
</evidence>
<dbReference type="eggNOG" id="COG1960">
    <property type="taxonomic scope" value="Bacteria"/>
</dbReference>
<dbReference type="InterPro" id="IPR009075">
    <property type="entry name" value="AcylCo_DH/oxidase_C"/>
</dbReference>
<dbReference type="STRING" id="1223545.GS4_38_00720"/>
<feature type="domain" description="Acyl-CoA oxidase/dehydrogenase middle" evidence="8">
    <location>
        <begin position="127"/>
        <end position="219"/>
    </location>
</feature>
<dbReference type="OrthoDB" id="4501619at2"/>
<proteinExistence type="inferred from homology"/>
<dbReference type="PANTHER" id="PTHR43884:SF25">
    <property type="entry name" value="ACYL-COA DEHYDROGENASE YDBM-RELATED"/>
    <property type="match status" value="1"/>
</dbReference>
<dbReference type="InterPro" id="IPR009100">
    <property type="entry name" value="AcylCoA_DH/oxidase_NM_dom_sf"/>
</dbReference>
<comment type="cofactor">
    <cofactor evidence="1 6">
        <name>FAD</name>
        <dbReference type="ChEBI" id="CHEBI:57692"/>
    </cofactor>
</comment>
<evidence type="ECO:0000256" key="1">
    <source>
        <dbReference type="ARBA" id="ARBA00001974"/>
    </source>
</evidence>
<dbReference type="Gene3D" id="1.10.540.10">
    <property type="entry name" value="Acyl-CoA dehydrogenase/oxidase, N-terminal domain"/>
    <property type="match status" value="1"/>
</dbReference>